<evidence type="ECO:0000313" key="9">
    <source>
        <dbReference type="Proteomes" id="UP000237966"/>
    </source>
</evidence>
<accession>A0A2S5Y9N2</accession>
<keyword evidence="4 6" id="KW-0472">Membrane</keyword>
<feature type="transmembrane region" description="Helical" evidence="6">
    <location>
        <begin position="12"/>
        <end position="34"/>
    </location>
</feature>
<comment type="caution">
    <text evidence="8">The sequence shown here is derived from an EMBL/GenBank/DDBJ whole genome shotgun (WGS) entry which is preliminary data.</text>
</comment>
<evidence type="ECO:0000256" key="6">
    <source>
        <dbReference type="SAM" id="Phobius"/>
    </source>
</evidence>
<dbReference type="SUPFAM" id="SSF51306">
    <property type="entry name" value="LexA/Signal peptidase"/>
    <property type="match status" value="1"/>
</dbReference>
<dbReference type="EMBL" id="PSWU01000002">
    <property type="protein sequence ID" value="PPI16841.1"/>
    <property type="molecule type" value="Genomic_DNA"/>
</dbReference>
<dbReference type="KEGG" id="rtc:APU90_05195"/>
<dbReference type="RefSeq" id="WP_051210289.1">
    <property type="nucleotide sequence ID" value="NZ_CP010848.1"/>
</dbReference>
<dbReference type="PANTHER" id="PTHR10806">
    <property type="entry name" value="SIGNAL PEPTIDASE COMPLEX CATALYTIC SUBUNIT SEC11"/>
    <property type="match status" value="1"/>
</dbReference>
<evidence type="ECO:0000259" key="7">
    <source>
        <dbReference type="Pfam" id="PF10502"/>
    </source>
</evidence>
<dbReference type="InterPro" id="IPR001733">
    <property type="entry name" value="Peptidase_S26B"/>
</dbReference>
<evidence type="ECO:0000256" key="2">
    <source>
        <dbReference type="ARBA" id="ARBA00022692"/>
    </source>
</evidence>
<comment type="subcellular location">
    <subcellularLocation>
        <location evidence="1">Membrane</location>
    </subcellularLocation>
</comment>
<dbReference type="Pfam" id="PF10502">
    <property type="entry name" value="Peptidase_S26"/>
    <property type="match status" value="1"/>
</dbReference>
<evidence type="ECO:0000256" key="5">
    <source>
        <dbReference type="NCBIfam" id="TIGR02228"/>
    </source>
</evidence>
<dbReference type="InterPro" id="IPR019533">
    <property type="entry name" value="Peptidase_S26"/>
</dbReference>
<dbReference type="OrthoDB" id="4315104at2"/>
<name>A0A2S5Y9N2_9MICO</name>
<dbReference type="GO" id="GO:0006465">
    <property type="term" value="P:signal peptide processing"/>
    <property type="evidence" value="ECO:0007669"/>
    <property type="project" value="UniProtKB-UniRule"/>
</dbReference>
<dbReference type="CDD" id="cd06530">
    <property type="entry name" value="S26_SPase_I"/>
    <property type="match status" value="1"/>
</dbReference>
<dbReference type="GO" id="GO:0004252">
    <property type="term" value="F:serine-type endopeptidase activity"/>
    <property type="evidence" value="ECO:0007669"/>
    <property type="project" value="UniProtKB-UniRule"/>
</dbReference>
<keyword evidence="2 6" id="KW-0812">Transmembrane</keyword>
<sequence length="178" mass="19044">MRFFRITLGATVALLVVVGVTCFVLSSLGVVRLVPVLSNSMAPGLPIGSLAVALPVAPADVHVGDVIIFNDPDDPGRRVIHRVTFVYSEEEAVTLRGRTPGELALTTKGDNNAAADPWIVTIADQHIWRESAALPVLGWPSIALLRPEARLVLFALGGAVLVGAVLVVMWRRTEEQHS</sequence>
<proteinExistence type="predicted"/>
<gene>
    <name evidence="8" type="ORF">C5C51_01035</name>
</gene>
<evidence type="ECO:0000256" key="4">
    <source>
        <dbReference type="ARBA" id="ARBA00023136"/>
    </source>
</evidence>
<dbReference type="Proteomes" id="UP000237966">
    <property type="component" value="Unassembled WGS sequence"/>
</dbReference>
<feature type="domain" description="Peptidase S26" evidence="7">
    <location>
        <begin position="13"/>
        <end position="83"/>
    </location>
</feature>
<reference evidence="8 9" key="1">
    <citation type="submission" date="2018-02" db="EMBL/GenBank/DDBJ databases">
        <title>Bacteriophage NCPPB3778 and a type I-E CRISPR drive the evolution of the US Biological Select Agent, Rathayibacter toxicus.</title>
        <authorList>
            <person name="Davis E.W.II."/>
            <person name="Tabima J.F."/>
            <person name="Weisberg A.J."/>
            <person name="Lopes L.D."/>
            <person name="Wiseman M.S."/>
            <person name="Wiseman M.S."/>
            <person name="Pupko T."/>
            <person name="Belcher M.S."/>
            <person name="Sechler A.J."/>
            <person name="Tancos M.A."/>
            <person name="Schroeder B.K."/>
            <person name="Murray T.D."/>
            <person name="Luster D.G."/>
            <person name="Schneider W.L."/>
            <person name="Rogers E."/>
            <person name="Andreote F.D."/>
            <person name="Grunwald N.J."/>
            <person name="Putnam M.L."/>
            <person name="Chang J.H."/>
        </authorList>
    </citation>
    <scope>NUCLEOTIDE SEQUENCE [LARGE SCALE GENOMIC DNA]</scope>
    <source>
        <strain evidence="8 9">FH99</strain>
    </source>
</reference>
<dbReference type="AlphaFoldDB" id="A0A2S5Y9N2"/>
<dbReference type="GO" id="GO:0009003">
    <property type="term" value="F:signal peptidase activity"/>
    <property type="evidence" value="ECO:0007669"/>
    <property type="project" value="UniProtKB-EC"/>
</dbReference>
<keyword evidence="3 6" id="KW-1133">Transmembrane helix</keyword>
<dbReference type="NCBIfam" id="TIGR02228">
    <property type="entry name" value="sigpep_I_arch"/>
    <property type="match status" value="1"/>
</dbReference>
<dbReference type="EC" id="3.4.21.89" evidence="5"/>
<evidence type="ECO:0000313" key="8">
    <source>
        <dbReference type="EMBL" id="PPI16841.1"/>
    </source>
</evidence>
<dbReference type="GO" id="GO:0016020">
    <property type="term" value="C:membrane"/>
    <property type="evidence" value="ECO:0007669"/>
    <property type="project" value="UniProtKB-SubCell"/>
</dbReference>
<evidence type="ECO:0000256" key="1">
    <source>
        <dbReference type="ARBA" id="ARBA00004370"/>
    </source>
</evidence>
<dbReference type="InterPro" id="IPR036286">
    <property type="entry name" value="LexA/Signal_pep-like_sf"/>
</dbReference>
<organism evidence="8 9">
    <name type="scientific">Rathayibacter toxicus</name>
    <dbReference type="NCBI Taxonomy" id="145458"/>
    <lineage>
        <taxon>Bacteria</taxon>
        <taxon>Bacillati</taxon>
        <taxon>Actinomycetota</taxon>
        <taxon>Actinomycetes</taxon>
        <taxon>Micrococcales</taxon>
        <taxon>Microbacteriaceae</taxon>
        <taxon>Rathayibacter</taxon>
    </lineage>
</organism>
<evidence type="ECO:0000256" key="3">
    <source>
        <dbReference type="ARBA" id="ARBA00022989"/>
    </source>
</evidence>
<dbReference type="PANTHER" id="PTHR10806:SF6">
    <property type="entry name" value="SIGNAL PEPTIDASE COMPLEX CATALYTIC SUBUNIT SEC11"/>
    <property type="match status" value="1"/>
</dbReference>
<dbReference type="GeneID" id="93668104"/>
<protein>
    <recommendedName>
        <fullName evidence="5">Signal peptidase I</fullName>
        <ecNumber evidence="5">3.4.21.89</ecNumber>
    </recommendedName>
</protein>
<feature type="transmembrane region" description="Helical" evidence="6">
    <location>
        <begin position="151"/>
        <end position="170"/>
    </location>
</feature>